<accession>A0A2D1GT55</accession>
<reference evidence="2" key="1">
    <citation type="submission" date="2016-11" db="EMBL/GenBank/DDBJ databases">
        <title>Transition to homothallism is hypothesised to have facilitated speciation among three emerging Botryosphaeriaceae wheat-pathogens.</title>
        <authorList>
            <person name="Thynne E."/>
            <person name="McDonald M.C."/>
            <person name="Solomon P.S."/>
        </authorList>
    </citation>
    <scope>NUCLEOTIDE SEQUENCE</scope>
</reference>
<proteinExistence type="predicted"/>
<evidence type="ECO:0000313" key="2">
    <source>
        <dbReference type="EMBL" id="ATN96245.1"/>
    </source>
</evidence>
<protein>
    <submittedName>
        <fullName evidence="2">MAT1-2-5</fullName>
    </submittedName>
</protein>
<dbReference type="AlphaFoldDB" id="A0A2D1GT55"/>
<evidence type="ECO:0000256" key="1">
    <source>
        <dbReference type="SAM" id="MobiDB-lite"/>
    </source>
</evidence>
<sequence>MFAPARRFTLAGVQQSLLYHENNEKNEQRIYDSFSRLINRIDESGVLANKPADEVKREVADNSDALADKPADEAKPEGIDKLGHLADKPADEAKLEVMPMDRSLTYAGQNSAEKQRFEYELKTILKAEQELANHTLAMIKNDRCSNLLEKLGFSASETKYQKWQKQALKRIAMRQLLTESTDASLRLTGMVQRSENMAGEEMPYLNPIGHDGEWMLAMVQFAKLEAKHHRTEAAKLQLLEEIFSISTELNKLEYKILEKGLVGQTQNWFSNRRERLEHNILHLQLPKGISRAAAKLRILEARKRAIPLPKPQPGFWPLPHEQVARNDAGI</sequence>
<dbReference type="EMBL" id="KY196240">
    <property type="protein sequence ID" value="ATN96245.1"/>
    <property type="molecule type" value="Genomic_DNA"/>
</dbReference>
<name>A0A2D1GT55_9PEZI</name>
<organism evidence="2">
    <name type="scientific">Eutiarosporella darliae</name>
    <dbReference type="NCBI Taxonomy" id="1686409"/>
    <lineage>
        <taxon>Eukaryota</taxon>
        <taxon>Fungi</taxon>
        <taxon>Dikarya</taxon>
        <taxon>Ascomycota</taxon>
        <taxon>Pezizomycotina</taxon>
        <taxon>Dothideomycetes</taxon>
        <taxon>Dothideomycetes incertae sedis</taxon>
        <taxon>Botryosphaeriales</taxon>
        <taxon>Botryosphaeriaceae</taxon>
        <taxon>Eutiarosporella</taxon>
    </lineage>
</organism>
<feature type="region of interest" description="Disordered" evidence="1">
    <location>
        <begin position="58"/>
        <end position="83"/>
    </location>
</feature>